<evidence type="ECO:0000313" key="1">
    <source>
        <dbReference type="EMBL" id="GIQ64021.1"/>
    </source>
</evidence>
<accession>A0ABQ4N7Z1</accession>
<gene>
    <name evidence="1" type="ORF">PACILC2_25890</name>
</gene>
<name>A0ABQ4N7Z1_9BACL</name>
<sequence length="53" mass="5977">METTKYFAFNFKYEAGGTPILDFDHARNAVHALGLPPISSDLLRGDWVEEATY</sequence>
<protein>
    <submittedName>
        <fullName evidence="1">Uncharacterized protein</fullName>
    </submittedName>
</protein>
<evidence type="ECO:0000313" key="2">
    <source>
        <dbReference type="Proteomes" id="UP000680304"/>
    </source>
</evidence>
<keyword evidence="2" id="KW-1185">Reference proteome</keyword>
<dbReference type="RefSeq" id="WP_213528960.1">
    <property type="nucleotide sequence ID" value="NZ_BOVJ01000078.1"/>
</dbReference>
<reference evidence="1 2" key="1">
    <citation type="submission" date="2021-04" db="EMBL/GenBank/DDBJ databases">
        <title>Draft genome sequence of Paenibacillus cisolokensis, LC2-13A.</title>
        <authorList>
            <person name="Uke A."/>
            <person name="Chhe C."/>
            <person name="Baramee S."/>
            <person name="Kosugi A."/>
        </authorList>
    </citation>
    <scope>NUCLEOTIDE SEQUENCE [LARGE SCALE GENOMIC DNA]</scope>
    <source>
        <strain evidence="1 2">LC2-13A</strain>
    </source>
</reference>
<dbReference type="Proteomes" id="UP000680304">
    <property type="component" value="Unassembled WGS sequence"/>
</dbReference>
<dbReference type="EMBL" id="BOVJ01000078">
    <property type="protein sequence ID" value="GIQ64021.1"/>
    <property type="molecule type" value="Genomic_DNA"/>
</dbReference>
<comment type="caution">
    <text evidence="1">The sequence shown here is derived from an EMBL/GenBank/DDBJ whole genome shotgun (WGS) entry which is preliminary data.</text>
</comment>
<organism evidence="1 2">
    <name type="scientific">Paenibacillus cisolokensis</name>
    <dbReference type="NCBI Taxonomy" id="1658519"/>
    <lineage>
        <taxon>Bacteria</taxon>
        <taxon>Bacillati</taxon>
        <taxon>Bacillota</taxon>
        <taxon>Bacilli</taxon>
        <taxon>Bacillales</taxon>
        <taxon>Paenibacillaceae</taxon>
        <taxon>Paenibacillus</taxon>
    </lineage>
</organism>
<proteinExistence type="predicted"/>